<dbReference type="InterPro" id="IPR011009">
    <property type="entry name" value="Kinase-like_dom_sf"/>
</dbReference>
<keyword evidence="6" id="KW-0808">Transferase</keyword>
<keyword evidence="1 3" id="KW-0547">Nucleotide-binding</keyword>
<comment type="similarity">
    <text evidence="4">Belongs to the protein kinase superfamily.</text>
</comment>
<dbReference type="GO" id="GO:0004674">
    <property type="term" value="F:protein serine/threonine kinase activity"/>
    <property type="evidence" value="ECO:0000318"/>
    <property type="project" value="GO_Central"/>
</dbReference>
<organism evidence="6 7">
    <name type="scientific">Trichomonas vaginalis (strain ATCC PRA-98 / G3)</name>
    <dbReference type="NCBI Taxonomy" id="412133"/>
    <lineage>
        <taxon>Eukaryota</taxon>
        <taxon>Metamonada</taxon>
        <taxon>Parabasalia</taxon>
        <taxon>Trichomonadida</taxon>
        <taxon>Trichomonadidae</taxon>
        <taxon>Trichomonas</taxon>
    </lineage>
</organism>
<dbReference type="SMR" id="A2EC83"/>
<dbReference type="RefSeq" id="XP_001321983.1">
    <property type="nucleotide sequence ID" value="XM_001321948.1"/>
</dbReference>
<evidence type="ECO:0000256" key="3">
    <source>
        <dbReference type="PROSITE-ProRule" id="PRU10141"/>
    </source>
</evidence>
<dbReference type="Proteomes" id="UP000001542">
    <property type="component" value="Unassembled WGS sequence"/>
</dbReference>
<dbReference type="STRING" id="5722.A2EC83"/>
<dbReference type="AlphaFoldDB" id="A2EC83"/>
<feature type="domain" description="Protein kinase" evidence="5">
    <location>
        <begin position="48"/>
        <end position="319"/>
    </location>
</feature>
<dbReference type="SUPFAM" id="SSF56112">
    <property type="entry name" value="Protein kinase-like (PK-like)"/>
    <property type="match status" value="1"/>
</dbReference>
<dbReference type="eggNOG" id="KOG0585">
    <property type="taxonomic scope" value="Eukaryota"/>
</dbReference>
<dbReference type="VEuPathDB" id="TrichDB:TVAG_414110"/>
<dbReference type="InterPro" id="IPR008271">
    <property type="entry name" value="Ser/Thr_kinase_AS"/>
</dbReference>
<accession>A2EC83</accession>
<keyword evidence="6" id="KW-0418">Kinase</keyword>
<keyword evidence="4" id="KW-0723">Serine/threonine-protein kinase</keyword>
<protein>
    <submittedName>
        <fullName evidence="6">CAMK family protein kinase</fullName>
    </submittedName>
</protein>
<sequence>MGNCSSSSKKVKASPVSEELSNSQENASSYVSFATFFQSSSKPQICEYVFLREIGSGAMSHVYEAVHTETGEHIAAKVYNLIQLCKPTLRSEPPPIDDVQKEIKIMMSIDHSYILSLIEAIEDDATRSLIIFMPFAQYGSVQTLLDKNQMNQDEISICFLQIAYGLEELHSKNIVHRDIKNENFLCFQKDFYVLSDFSVSTILDDPDQKLEDTKGSPAFLSPEECSGEAFYPKPADVWAYGVSLYLAVYKKLPFNLDQSNACPVANTVLLVTQNLETQTLQFPENADVDSFVEDLISQCLNKDPTQRPTFTEITKHTYFRNYWAIEEKFREEDQAMVDAGADPALNNIPQAVDV</sequence>
<evidence type="ECO:0000313" key="7">
    <source>
        <dbReference type="Proteomes" id="UP000001542"/>
    </source>
</evidence>
<dbReference type="SMART" id="SM00220">
    <property type="entry name" value="S_TKc"/>
    <property type="match status" value="1"/>
</dbReference>
<dbReference type="KEGG" id="tva:4767683"/>
<evidence type="ECO:0000313" key="6">
    <source>
        <dbReference type="EMBL" id="EAY09760.1"/>
    </source>
</evidence>
<evidence type="ECO:0000256" key="1">
    <source>
        <dbReference type="ARBA" id="ARBA00022741"/>
    </source>
</evidence>
<dbReference type="GO" id="GO:0005737">
    <property type="term" value="C:cytoplasm"/>
    <property type="evidence" value="ECO:0000318"/>
    <property type="project" value="GO_Central"/>
</dbReference>
<dbReference type="Gene3D" id="1.10.510.10">
    <property type="entry name" value="Transferase(Phosphotransferase) domain 1"/>
    <property type="match status" value="1"/>
</dbReference>
<dbReference type="EMBL" id="DS113351">
    <property type="protein sequence ID" value="EAY09760.1"/>
    <property type="molecule type" value="Genomic_DNA"/>
</dbReference>
<keyword evidence="7" id="KW-1185">Reference proteome</keyword>
<dbReference type="OrthoDB" id="346907at2759"/>
<dbReference type="VEuPathDB" id="TrichDB:TVAGG3_0205610"/>
<evidence type="ECO:0000256" key="4">
    <source>
        <dbReference type="RuleBase" id="RU000304"/>
    </source>
</evidence>
<feature type="binding site" evidence="3">
    <location>
        <position position="77"/>
    </location>
    <ligand>
        <name>ATP</name>
        <dbReference type="ChEBI" id="CHEBI:30616"/>
    </ligand>
</feature>
<name>A2EC83_TRIV3</name>
<dbReference type="PROSITE" id="PS00107">
    <property type="entry name" value="PROTEIN_KINASE_ATP"/>
    <property type="match status" value="1"/>
</dbReference>
<evidence type="ECO:0000256" key="2">
    <source>
        <dbReference type="ARBA" id="ARBA00022840"/>
    </source>
</evidence>
<keyword evidence="2 3" id="KW-0067">ATP-binding</keyword>
<dbReference type="PROSITE" id="PS50011">
    <property type="entry name" value="PROTEIN_KINASE_DOM"/>
    <property type="match status" value="1"/>
</dbReference>
<proteinExistence type="inferred from homology"/>
<dbReference type="InterPro" id="IPR017441">
    <property type="entry name" value="Protein_kinase_ATP_BS"/>
</dbReference>
<dbReference type="InterPro" id="IPR000719">
    <property type="entry name" value="Prot_kinase_dom"/>
</dbReference>
<dbReference type="PANTHER" id="PTHR24346">
    <property type="entry name" value="MAP/MICROTUBULE AFFINITY-REGULATING KINASE"/>
    <property type="match status" value="1"/>
</dbReference>
<dbReference type="GO" id="GO:0005634">
    <property type="term" value="C:nucleus"/>
    <property type="evidence" value="ECO:0000318"/>
    <property type="project" value="GO_Central"/>
</dbReference>
<reference evidence="6" key="2">
    <citation type="journal article" date="2007" name="Science">
        <title>Draft genome sequence of the sexually transmitted pathogen Trichomonas vaginalis.</title>
        <authorList>
            <person name="Carlton J.M."/>
            <person name="Hirt R.P."/>
            <person name="Silva J.C."/>
            <person name="Delcher A.L."/>
            <person name="Schatz M."/>
            <person name="Zhao Q."/>
            <person name="Wortman J.R."/>
            <person name="Bidwell S.L."/>
            <person name="Alsmark U.C.M."/>
            <person name="Besteiro S."/>
            <person name="Sicheritz-Ponten T."/>
            <person name="Noel C.J."/>
            <person name="Dacks J.B."/>
            <person name="Foster P.G."/>
            <person name="Simillion C."/>
            <person name="Van de Peer Y."/>
            <person name="Miranda-Saavedra D."/>
            <person name="Barton G.J."/>
            <person name="Westrop G.D."/>
            <person name="Mueller S."/>
            <person name="Dessi D."/>
            <person name="Fiori P.L."/>
            <person name="Ren Q."/>
            <person name="Paulsen I."/>
            <person name="Zhang H."/>
            <person name="Bastida-Corcuera F.D."/>
            <person name="Simoes-Barbosa A."/>
            <person name="Brown M.T."/>
            <person name="Hayes R.D."/>
            <person name="Mukherjee M."/>
            <person name="Okumura C.Y."/>
            <person name="Schneider R."/>
            <person name="Smith A.J."/>
            <person name="Vanacova S."/>
            <person name="Villalvazo M."/>
            <person name="Haas B.J."/>
            <person name="Pertea M."/>
            <person name="Feldblyum T.V."/>
            <person name="Utterback T.R."/>
            <person name="Shu C.L."/>
            <person name="Osoegawa K."/>
            <person name="de Jong P.J."/>
            <person name="Hrdy I."/>
            <person name="Horvathova L."/>
            <person name="Zubacova Z."/>
            <person name="Dolezal P."/>
            <person name="Malik S.B."/>
            <person name="Logsdon J.M. Jr."/>
            <person name="Henze K."/>
            <person name="Gupta A."/>
            <person name="Wang C.C."/>
            <person name="Dunne R.L."/>
            <person name="Upcroft J.A."/>
            <person name="Upcroft P."/>
            <person name="White O."/>
            <person name="Salzberg S.L."/>
            <person name="Tang P."/>
            <person name="Chiu C.-H."/>
            <person name="Lee Y.-S."/>
            <person name="Embley T.M."/>
            <person name="Coombs G.H."/>
            <person name="Mottram J.C."/>
            <person name="Tachezy J."/>
            <person name="Fraser-Liggett C.M."/>
            <person name="Johnson P.J."/>
        </authorList>
    </citation>
    <scope>NUCLEOTIDE SEQUENCE [LARGE SCALE GENOMIC DNA]</scope>
    <source>
        <strain evidence="6">G3</strain>
    </source>
</reference>
<dbReference type="Pfam" id="PF00069">
    <property type="entry name" value="Pkinase"/>
    <property type="match status" value="1"/>
</dbReference>
<reference evidence="6" key="1">
    <citation type="submission" date="2006-10" db="EMBL/GenBank/DDBJ databases">
        <authorList>
            <person name="Amadeo P."/>
            <person name="Zhao Q."/>
            <person name="Wortman J."/>
            <person name="Fraser-Liggett C."/>
            <person name="Carlton J."/>
        </authorList>
    </citation>
    <scope>NUCLEOTIDE SEQUENCE</scope>
    <source>
        <strain evidence="6">G3</strain>
    </source>
</reference>
<dbReference type="FunFam" id="1.10.510.10:FF:001406">
    <property type="entry name" value="CAMK family protein kinase"/>
    <property type="match status" value="1"/>
</dbReference>
<dbReference type="GO" id="GO:0005524">
    <property type="term" value="F:ATP binding"/>
    <property type="evidence" value="ECO:0007669"/>
    <property type="project" value="UniProtKB-UniRule"/>
</dbReference>
<dbReference type="InParanoid" id="A2EC83"/>
<dbReference type="PROSITE" id="PS00108">
    <property type="entry name" value="PROTEIN_KINASE_ST"/>
    <property type="match status" value="1"/>
</dbReference>
<dbReference type="PANTHER" id="PTHR24346:SF77">
    <property type="entry name" value="SERINE THREONINE PROTEIN KINASE"/>
    <property type="match status" value="1"/>
</dbReference>
<evidence type="ECO:0000259" key="5">
    <source>
        <dbReference type="PROSITE" id="PS50011"/>
    </source>
</evidence>
<dbReference type="GO" id="GO:0044773">
    <property type="term" value="P:mitotic DNA damage checkpoint signaling"/>
    <property type="evidence" value="ECO:0000318"/>
    <property type="project" value="GO_Central"/>
</dbReference>
<gene>
    <name evidence="6" type="ORF">TVAG_414110</name>
</gene>